<gene>
    <name evidence="1" type="ORF">DNHGIG_20090</name>
</gene>
<evidence type="ECO:0000313" key="1">
    <source>
        <dbReference type="EMBL" id="GIM46460.1"/>
    </source>
</evidence>
<keyword evidence="2" id="KW-1185">Reference proteome</keyword>
<name>A0AAV4LF21_9BACL</name>
<proteinExistence type="predicted"/>
<sequence>MGGRNALRETATLEVVSLPYGLEGVYALRVIATLKVVSQHLIIIPCETTFTEHERKAYTH</sequence>
<comment type="caution">
    <text evidence="1">The sequence shown here is derived from an EMBL/GenBank/DDBJ whole genome shotgun (WGS) entry which is preliminary data.</text>
</comment>
<dbReference type="AlphaFoldDB" id="A0AAV4LF21"/>
<protein>
    <submittedName>
        <fullName evidence="1">Uncharacterized protein</fullName>
    </submittedName>
</protein>
<organism evidence="1 2">
    <name type="scientific">Collibacillus ludicampi</name>
    <dbReference type="NCBI Taxonomy" id="2771369"/>
    <lineage>
        <taxon>Bacteria</taxon>
        <taxon>Bacillati</taxon>
        <taxon>Bacillota</taxon>
        <taxon>Bacilli</taxon>
        <taxon>Bacillales</taxon>
        <taxon>Alicyclobacillaceae</taxon>
        <taxon>Collibacillus</taxon>
    </lineage>
</organism>
<evidence type="ECO:0000313" key="2">
    <source>
        <dbReference type="Proteomes" id="UP001057291"/>
    </source>
</evidence>
<accession>A0AAV4LF21</accession>
<dbReference type="Proteomes" id="UP001057291">
    <property type="component" value="Unassembled WGS sequence"/>
</dbReference>
<reference evidence="1" key="1">
    <citation type="journal article" date="2023" name="Int. J. Syst. Evol. Microbiol.">
        <title>Collibacillus ludicampi gen. nov., sp. nov., a new soil bacterium of the family Alicyclobacillaceae.</title>
        <authorList>
            <person name="Jojima T."/>
            <person name="Ioku Y."/>
            <person name="Fukuta Y."/>
            <person name="Shirasaka N."/>
            <person name="Matsumura Y."/>
            <person name="Mori M."/>
        </authorList>
    </citation>
    <scope>NUCLEOTIDE SEQUENCE</scope>
    <source>
        <strain evidence="1">TP075</strain>
    </source>
</reference>
<dbReference type="EMBL" id="BOQE01000001">
    <property type="protein sequence ID" value="GIM46460.1"/>
    <property type="molecule type" value="Genomic_DNA"/>
</dbReference>